<reference evidence="4 5" key="2">
    <citation type="submission" date="2020-11" db="EMBL/GenBank/DDBJ databases">
        <title>Sulfur oxidizing isolate from Hospital Hole Sinkhole.</title>
        <authorList>
            <person name="Scott K.M."/>
        </authorList>
    </citation>
    <scope>NUCLEOTIDE SEQUENCE [LARGE SCALE GENOMIC DNA]</scope>
    <source>
        <strain evidence="4 5">HH1</strain>
    </source>
</reference>
<evidence type="ECO:0000313" key="5">
    <source>
        <dbReference type="Proteomes" id="UP001193680"/>
    </source>
</evidence>
<keyword evidence="1 2" id="KW-0732">Signal</keyword>
<feature type="chain" id="PRO_5045833815" evidence="2">
    <location>
        <begin position="24"/>
        <end position="182"/>
    </location>
</feature>
<dbReference type="InterPro" id="IPR027385">
    <property type="entry name" value="Beta-barrel_OMP"/>
</dbReference>
<feature type="domain" description="Outer membrane protein beta-barrel" evidence="3">
    <location>
        <begin position="11"/>
        <end position="182"/>
    </location>
</feature>
<organism evidence="4 5">
    <name type="scientific">Thiomicrorhabdus heinhorstiae</name>
    <dbReference type="NCBI Taxonomy" id="2748010"/>
    <lineage>
        <taxon>Bacteria</taxon>
        <taxon>Pseudomonadati</taxon>
        <taxon>Pseudomonadota</taxon>
        <taxon>Gammaproteobacteria</taxon>
        <taxon>Thiotrichales</taxon>
        <taxon>Piscirickettsiaceae</taxon>
        <taxon>Thiomicrorhabdus</taxon>
    </lineage>
</organism>
<protein>
    <submittedName>
        <fullName evidence="4">Outer membrane beta-barrel protein</fullName>
    </submittedName>
</protein>
<dbReference type="Proteomes" id="UP001193680">
    <property type="component" value="Unassembled WGS sequence"/>
</dbReference>
<dbReference type="EMBL" id="JACBGI020000001">
    <property type="protein sequence ID" value="MBF6056879.1"/>
    <property type="molecule type" value="Genomic_DNA"/>
</dbReference>
<evidence type="ECO:0000256" key="2">
    <source>
        <dbReference type="SAM" id="SignalP"/>
    </source>
</evidence>
<dbReference type="Pfam" id="PF13505">
    <property type="entry name" value="OMP_b-brl"/>
    <property type="match status" value="1"/>
</dbReference>
<reference evidence="4 5" key="1">
    <citation type="submission" date="2020-06" db="EMBL/GenBank/DDBJ databases">
        <authorList>
            <person name="Scott K."/>
        </authorList>
    </citation>
    <scope>NUCLEOTIDE SEQUENCE [LARGE SCALE GENOMIC DNA]</scope>
    <source>
        <strain evidence="4 5">HH1</strain>
    </source>
</reference>
<dbReference type="Gene3D" id="2.40.160.20">
    <property type="match status" value="1"/>
</dbReference>
<comment type="caution">
    <text evidence="4">The sequence shown here is derived from an EMBL/GenBank/DDBJ whole genome shotgun (WGS) entry which is preliminary data.</text>
</comment>
<evidence type="ECO:0000259" key="3">
    <source>
        <dbReference type="Pfam" id="PF13505"/>
    </source>
</evidence>
<name>A0ABS0BV95_9GAMM</name>
<keyword evidence="5" id="KW-1185">Reference proteome</keyword>
<dbReference type="RefSeq" id="WP_194947237.1">
    <property type="nucleotide sequence ID" value="NZ_JACBGI020000001.1"/>
</dbReference>
<accession>A0ABS0BV95</accession>
<sequence length="182" mass="19761">MKKLALTSLASTALLVASFSAQAGTFPSTYFDVTYNHFEWEPKGVDSFATPAAGIALGFRGNPFFGLQFAAGTGTDEGSPSNLFPAASFRIDEYYSAYLVGTFADFERFSINGKIGYSKIYATKKYTGTSLKDKTAEESMSWGFDGKLKFTKNFALVVSYTNLYDKDDVQISGVGGGVEFVF</sequence>
<evidence type="ECO:0000256" key="1">
    <source>
        <dbReference type="ARBA" id="ARBA00022729"/>
    </source>
</evidence>
<proteinExistence type="predicted"/>
<feature type="signal peptide" evidence="2">
    <location>
        <begin position="1"/>
        <end position="23"/>
    </location>
</feature>
<evidence type="ECO:0000313" key="4">
    <source>
        <dbReference type="EMBL" id="MBF6056879.1"/>
    </source>
</evidence>
<gene>
    <name evidence="4" type="ORF">H8792_000830</name>
</gene>